<evidence type="ECO:0000256" key="1">
    <source>
        <dbReference type="ARBA" id="ARBA00004498"/>
    </source>
</evidence>
<dbReference type="GO" id="GO:0015031">
    <property type="term" value="P:protein transport"/>
    <property type="evidence" value="ECO:0007669"/>
    <property type="project" value="UniProtKB-KW"/>
</dbReference>
<keyword evidence="8 24" id="KW-0879">Wnt signaling pathway</keyword>
<evidence type="ECO:0000313" key="27">
    <source>
        <dbReference type="EMBL" id="KAG5203060.1"/>
    </source>
</evidence>
<dbReference type="FunFam" id="1.20.5.110:FF:000044">
    <property type="entry name" value="Golgi SNAP receptor complex member 2"/>
    <property type="match status" value="1"/>
</dbReference>
<dbReference type="PROSITE" id="PS00246">
    <property type="entry name" value="WNT1"/>
    <property type="match status" value="1"/>
</dbReference>
<keyword evidence="12" id="KW-0653">Protein transport</keyword>
<comment type="caution">
    <text evidence="27">The sequence shown here is derived from an EMBL/GenBank/DDBJ whole genome shotgun (WGS) entry which is preliminary data.</text>
</comment>
<evidence type="ECO:0000256" key="14">
    <source>
        <dbReference type="ARBA" id="ARBA00022990"/>
    </source>
</evidence>
<dbReference type="PANTHER" id="PTHR12027">
    <property type="entry name" value="WNT RELATED"/>
    <property type="match status" value="1"/>
</dbReference>
<keyword evidence="7" id="KW-0272">Extracellular matrix</keyword>
<evidence type="ECO:0000256" key="2">
    <source>
        <dbReference type="ARBA" id="ARBA00004586"/>
    </source>
</evidence>
<keyword evidence="17 25" id="KW-0472">Membrane</keyword>
<evidence type="ECO:0000313" key="28">
    <source>
        <dbReference type="Proteomes" id="UP000664991"/>
    </source>
</evidence>
<evidence type="ECO:0000256" key="5">
    <source>
        <dbReference type="ARBA" id="ARBA00022473"/>
    </source>
</evidence>
<protein>
    <recommendedName>
        <fullName evidence="24">Protein Wnt</fullName>
    </recommendedName>
</protein>
<feature type="transmembrane region" description="Helical" evidence="25">
    <location>
        <begin position="592"/>
        <end position="612"/>
    </location>
</feature>
<evidence type="ECO:0000256" key="21">
    <source>
        <dbReference type="ARBA" id="ARBA00037078"/>
    </source>
</evidence>
<evidence type="ECO:0000256" key="7">
    <source>
        <dbReference type="ARBA" id="ARBA00022530"/>
    </source>
</evidence>
<keyword evidence="20" id="KW-0449">Lipoprotein</keyword>
<keyword evidence="11" id="KW-0256">Endoplasmic reticulum</keyword>
<evidence type="ECO:0000256" key="16">
    <source>
        <dbReference type="ARBA" id="ARBA00023054"/>
    </source>
</evidence>
<evidence type="ECO:0000256" key="3">
    <source>
        <dbReference type="ARBA" id="ARBA00005683"/>
    </source>
</evidence>
<sequence length="613" mass="67675">MRPPPALALAALCLLALPAAAAAAYFGLTGREVLTPFPGLGTAAPAQGGAHLKQCDLLKLSRRQKQLCRREPGLAETLQDAAHLSLLECQFQFRHERWNCSLEGRTGLLKRGFKETAFLYAVSAAALTHTLARACSAGRMERCTCDDSPGLESRQAWQWGVCGDNLKYSTKFLNNFLGPKRGSKDLRARTDAHNTHVGIKAVKSGLRTTCKCHGVSGSCAVRTCWKQLSPFRETGQVLKLRYDSAVKVSSATNEALGRLELWAPARPGSPTQGPAPRPGDLVYMEDSPSFCRPSKYSPGTGGRVCSREASCSSLCCGRGYDTQSRLAAFSCHCQVQWCCYVECQQCVREELVYTCATRVARVGTALAGRGGGSCDRKPEAGRGAVRTCFVEAGAGPGGAGNMEPLYQQTHKHVHEIQSHMGRLETADKQALHLVENEIQASIDQIFSQLERLEILSSKEPPHKRQNAKLRVDQLKYDVQHLQTALRNFQHRRYAREQQERQREELLSRTFTTNDSDTTIPMDESLQFNSSLQKIHHGMDDLIGGGHSILEGLRAQRVTLKGTQKKILDIANMLGLSNTVMRLIEKRAFQDKYFMIGGMLLTCVVMFLVVQYLT</sequence>
<evidence type="ECO:0000256" key="13">
    <source>
        <dbReference type="ARBA" id="ARBA00022989"/>
    </source>
</evidence>
<comment type="similarity">
    <text evidence="23">Belongs to the GOSR2 family.</text>
</comment>
<dbReference type="FunFam" id="3.30.2460.20:FF:000002">
    <property type="entry name" value="Protein Wnt"/>
    <property type="match status" value="1"/>
</dbReference>
<keyword evidence="16" id="KW-0175">Coiled coil</keyword>
<reference evidence="27 28" key="1">
    <citation type="submission" date="2020-12" db="EMBL/GenBank/DDBJ databases">
        <title>De novo assembly of Tibetan sheep genome.</title>
        <authorList>
            <person name="Li X."/>
        </authorList>
    </citation>
    <scope>NUCLEOTIDE SEQUENCE [LARGE SCALE GENOMIC DNA]</scope>
    <source>
        <tissue evidence="27">Heart</tissue>
    </source>
</reference>
<comment type="similarity">
    <text evidence="3 24">Belongs to the Wnt family.</text>
</comment>
<evidence type="ECO:0000256" key="19">
    <source>
        <dbReference type="ARBA" id="ARBA00023180"/>
    </source>
</evidence>
<dbReference type="AlphaFoldDB" id="A0A836A4M5"/>
<evidence type="ECO:0000256" key="23">
    <source>
        <dbReference type="ARBA" id="ARBA00038172"/>
    </source>
</evidence>
<dbReference type="GO" id="GO:0005125">
    <property type="term" value="F:cytokine activity"/>
    <property type="evidence" value="ECO:0007669"/>
    <property type="project" value="TreeGrafter"/>
</dbReference>
<evidence type="ECO:0000256" key="22">
    <source>
        <dbReference type="ARBA" id="ARBA00037862"/>
    </source>
</evidence>
<feature type="chain" id="PRO_5032641387" description="Protein Wnt" evidence="26">
    <location>
        <begin position="24"/>
        <end position="613"/>
    </location>
</feature>
<dbReference type="CDD" id="cd19354">
    <property type="entry name" value="Wnt_Wnt9b"/>
    <property type="match status" value="1"/>
</dbReference>
<dbReference type="SMART" id="SM00097">
    <property type="entry name" value="WNT1"/>
    <property type="match status" value="1"/>
</dbReference>
<comment type="subcellular location">
    <subcellularLocation>
        <location evidence="2">Endoplasmic reticulum membrane</location>
    </subcellularLocation>
    <subcellularLocation>
        <location evidence="22">Golgi apparatus</location>
        <location evidence="22">cis-Golgi network membrane</location>
        <topology evidence="22">Single-pass type IV membrane protein</topology>
    </subcellularLocation>
    <subcellularLocation>
        <location evidence="1 24">Secreted</location>
        <location evidence="1 24">Extracellular space</location>
        <location evidence="1 24">Extracellular matrix</location>
    </subcellularLocation>
</comment>
<dbReference type="GO" id="GO:0060070">
    <property type="term" value="P:canonical Wnt signaling pathway"/>
    <property type="evidence" value="ECO:0007669"/>
    <property type="project" value="TreeGrafter"/>
</dbReference>
<evidence type="ECO:0000256" key="6">
    <source>
        <dbReference type="ARBA" id="ARBA00022525"/>
    </source>
</evidence>
<evidence type="ECO:0000256" key="26">
    <source>
        <dbReference type="SAM" id="SignalP"/>
    </source>
</evidence>
<dbReference type="Gene3D" id="3.30.2460.20">
    <property type="match status" value="1"/>
</dbReference>
<evidence type="ECO:0000256" key="24">
    <source>
        <dbReference type="RuleBase" id="RU003500"/>
    </source>
</evidence>
<dbReference type="PRINTS" id="PR01349">
    <property type="entry name" value="WNTPROTEIN"/>
</dbReference>
<evidence type="ECO:0000256" key="25">
    <source>
        <dbReference type="SAM" id="Phobius"/>
    </source>
</evidence>
<keyword evidence="18" id="KW-1015">Disulfide bond</keyword>
<evidence type="ECO:0000256" key="9">
    <source>
        <dbReference type="ARBA" id="ARBA00022692"/>
    </source>
</evidence>
<organism evidence="27 28">
    <name type="scientific">Ovis aries</name>
    <name type="common">Sheep</name>
    <dbReference type="NCBI Taxonomy" id="9940"/>
    <lineage>
        <taxon>Eukaryota</taxon>
        <taxon>Metazoa</taxon>
        <taxon>Chordata</taxon>
        <taxon>Craniata</taxon>
        <taxon>Vertebrata</taxon>
        <taxon>Euteleostomi</taxon>
        <taxon>Mammalia</taxon>
        <taxon>Eutheria</taxon>
        <taxon>Laurasiatheria</taxon>
        <taxon>Artiodactyla</taxon>
        <taxon>Ruminantia</taxon>
        <taxon>Pecora</taxon>
        <taxon>Bovidae</taxon>
        <taxon>Caprinae</taxon>
        <taxon>Ovis</taxon>
    </lineage>
</organism>
<dbReference type="GO" id="GO:0030182">
    <property type="term" value="P:neuron differentiation"/>
    <property type="evidence" value="ECO:0007669"/>
    <property type="project" value="TreeGrafter"/>
</dbReference>
<evidence type="ECO:0000256" key="15">
    <source>
        <dbReference type="ARBA" id="ARBA00023034"/>
    </source>
</evidence>
<evidence type="ECO:0000256" key="17">
    <source>
        <dbReference type="ARBA" id="ARBA00023136"/>
    </source>
</evidence>
<keyword evidence="14" id="KW-0007">Acetylation</keyword>
<dbReference type="CDD" id="cd15863">
    <property type="entry name" value="SNARE_GS27"/>
    <property type="match status" value="1"/>
</dbReference>
<dbReference type="InterPro" id="IPR043158">
    <property type="entry name" value="Wnt_C"/>
</dbReference>
<keyword evidence="13 25" id="KW-1133">Transmembrane helix</keyword>
<evidence type="ECO:0000256" key="12">
    <source>
        <dbReference type="ARBA" id="ARBA00022927"/>
    </source>
</evidence>
<keyword evidence="15" id="KW-0333">Golgi apparatus</keyword>
<evidence type="ECO:0000256" key="8">
    <source>
        <dbReference type="ARBA" id="ARBA00022687"/>
    </source>
</evidence>
<name>A0A836A4M5_SHEEP</name>
<dbReference type="GO" id="GO:0005794">
    <property type="term" value="C:Golgi apparatus"/>
    <property type="evidence" value="ECO:0007669"/>
    <property type="project" value="UniProtKB-SubCell"/>
</dbReference>
<keyword evidence="4" id="KW-0813">Transport</keyword>
<dbReference type="GO" id="GO:0005789">
    <property type="term" value="C:endoplasmic reticulum membrane"/>
    <property type="evidence" value="ECO:0007669"/>
    <property type="project" value="UniProtKB-SubCell"/>
</dbReference>
<evidence type="ECO:0000256" key="10">
    <source>
        <dbReference type="ARBA" id="ARBA00022729"/>
    </source>
</evidence>
<keyword evidence="5 24" id="KW-0217">Developmental protein</keyword>
<dbReference type="Pfam" id="PF00110">
    <property type="entry name" value="wnt"/>
    <property type="match status" value="1"/>
</dbReference>
<dbReference type="GO" id="GO:0005109">
    <property type="term" value="F:frizzled binding"/>
    <property type="evidence" value="ECO:0007669"/>
    <property type="project" value="TreeGrafter"/>
</dbReference>
<dbReference type="PANTHER" id="PTHR12027:SF84">
    <property type="entry name" value="PROTEIN WNT-9B"/>
    <property type="match status" value="1"/>
</dbReference>
<comment type="function">
    <text evidence="21">Involved in transport of proteins from the cis/medial-Golgi to the trans-Golgi network.</text>
</comment>
<dbReference type="Pfam" id="PF12352">
    <property type="entry name" value="V-SNARE_C"/>
    <property type="match status" value="1"/>
</dbReference>
<keyword evidence="19" id="KW-0325">Glycoprotein</keyword>
<comment type="function">
    <text evidence="24">Ligand for members of the frizzled family of seven transmembrane receptors.</text>
</comment>
<accession>A0A836A4M5</accession>
<keyword evidence="10 26" id="KW-0732">Signal</keyword>
<dbReference type="Proteomes" id="UP000664991">
    <property type="component" value="Unassembled WGS sequence"/>
</dbReference>
<evidence type="ECO:0000256" key="4">
    <source>
        <dbReference type="ARBA" id="ARBA00022448"/>
    </source>
</evidence>
<evidence type="ECO:0000256" key="20">
    <source>
        <dbReference type="ARBA" id="ARBA00023288"/>
    </source>
</evidence>
<dbReference type="GO" id="GO:0005615">
    <property type="term" value="C:extracellular space"/>
    <property type="evidence" value="ECO:0007669"/>
    <property type="project" value="TreeGrafter"/>
</dbReference>
<dbReference type="InterPro" id="IPR018161">
    <property type="entry name" value="Wnt_CS"/>
</dbReference>
<dbReference type="InterPro" id="IPR005817">
    <property type="entry name" value="Wnt"/>
</dbReference>
<keyword evidence="6" id="KW-0964">Secreted</keyword>
<keyword evidence="9 25" id="KW-0812">Transmembrane</keyword>
<evidence type="ECO:0000256" key="18">
    <source>
        <dbReference type="ARBA" id="ARBA00023157"/>
    </source>
</evidence>
<proteinExistence type="inferred from homology"/>
<dbReference type="EMBL" id="JAEMGP010000011">
    <property type="protein sequence ID" value="KAG5203060.1"/>
    <property type="molecule type" value="Genomic_DNA"/>
</dbReference>
<dbReference type="GO" id="GO:0045165">
    <property type="term" value="P:cell fate commitment"/>
    <property type="evidence" value="ECO:0007669"/>
    <property type="project" value="TreeGrafter"/>
</dbReference>
<gene>
    <name evidence="27" type="ORF">JEQ12_002643</name>
</gene>
<dbReference type="SUPFAM" id="SSF58038">
    <property type="entry name" value="SNARE fusion complex"/>
    <property type="match status" value="1"/>
</dbReference>
<feature type="signal peptide" evidence="26">
    <location>
        <begin position="1"/>
        <end position="23"/>
    </location>
</feature>
<evidence type="ECO:0000256" key="11">
    <source>
        <dbReference type="ARBA" id="ARBA00022824"/>
    </source>
</evidence>